<evidence type="ECO:0000256" key="5">
    <source>
        <dbReference type="ARBA" id="ARBA00022989"/>
    </source>
</evidence>
<protein>
    <submittedName>
        <fullName evidence="9">Acyltransferase</fullName>
    </submittedName>
</protein>
<comment type="subcellular location">
    <subcellularLocation>
        <location evidence="1">Cell membrane</location>
        <topology evidence="1">Multi-pass membrane protein</topology>
    </subcellularLocation>
</comment>
<dbReference type="PANTHER" id="PTHR40074">
    <property type="entry name" value="O-ACETYLTRANSFERASE WECH"/>
    <property type="match status" value="1"/>
</dbReference>
<evidence type="ECO:0000256" key="7">
    <source>
        <dbReference type="SAM" id="Phobius"/>
    </source>
</evidence>
<keyword evidence="9" id="KW-0808">Transferase</keyword>
<comment type="similarity">
    <text evidence="2">Belongs to the acyltransferase 3 family.</text>
</comment>
<organism evidence="9 10">
    <name type="scientific">Candidatus Spyradosoma merdigallinarum</name>
    <dbReference type="NCBI Taxonomy" id="2840950"/>
    <lineage>
        <taxon>Bacteria</taxon>
        <taxon>Pseudomonadati</taxon>
        <taxon>Verrucomicrobiota</taxon>
        <taxon>Opitutia</taxon>
        <taxon>Opitutia incertae sedis</taxon>
        <taxon>Candidatus Spyradosoma</taxon>
    </lineage>
</organism>
<keyword evidence="5 7" id="KW-1133">Transmembrane helix</keyword>
<feature type="domain" description="Acyltransferase 3" evidence="8">
    <location>
        <begin position="19"/>
        <end position="431"/>
    </location>
</feature>
<dbReference type="Proteomes" id="UP000886812">
    <property type="component" value="Unassembled WGS sequence"/>
</dbReference>
<evidence type="ECO:0000313" key="9">
    <source>
        <dbReference type="EMBL" id="HIV04722.1"/>
    </source>
</evidence>
<sequence length="446" mass="48502">MNPFPSENAAPASGKPHLVWIDCARWIAMFLVVVCHACDPFNCSPDALTNPEFLRWGAIWGSLLRPSVPLFVMITGALLLPVRETTLGAFYKKRIPRVLFPFLIWSALYALFPWFASLATATPEDAKTLTTTFFPYSGFMNGGNGPETTLSSALATLATTPFSFNYFSVHLWYVYMLIGLYLYLPIFSAWVEKVSLKTKAAFLGIWGATLLLPYADVFLTPHLPFGSGYLLGTCSWNAFGTLYAFAGFNGYLLLGHVLARISRELSVKKTLAVALPTLFAGTLLTFVGFFWVRLAGSLDKPEVFAALADGAVSGKIAALAQAFAGTEPAQISAAAKMFQAEPMVELFWTYCSLNVALSSAALFLLISKIDLAPGRLARFLATLGKLGFGVYLAHYLFVGPSYLLAVKIGVPLPLQIPVSALFAFAATYVLVRALYAVLPKPKIFLG</sequence>
<dbReference type="GO" id="GO:0005886">
    <property type="term" value="C:plasma membrane"/>
    <property type="evidence" value="ECO:0007669"/>
    <property type="project" value="UniProtKB-SubCell"/>
</dbReference>
<comment type="caution">
    <text evidence="9">The sequence shown here is derived from an EMBL/GenBank/DDBJ whole genome shotgun (WGS) entry which is preliminary data.</text>
</comment>
<proteinExistence type="inferred from homology"/>
<evidence type="ECO:0000256" key="3">
    <source>
        <dbReference type="ARBA" id="ARBA00022475"/>
    </source>
</evidence>
<dbReference type="InterPro" id="IPR002656">
    <property type="entry name" value="Acyl_transf_3_dom"/>
</dbReference>
<feature type="transmembrane region" description="Helical" evidence="7">
    <location>
        <begin position="172"/>
        <end position="191"/>
    </location>
</feature>
<evidence type="ECO:0000256" key="1">
    <source>
        <dbReference type="ARBA" id="ARBA00004651"/>
    </source>
</evidence>
<feature type="transmembrane region" description="Helical" evidence="7">
    <location>
        <begin position="347"/>
        <end position="367"/>
    </location>
</feature>
<keyword evidence="9" id="KW-0012">Acyltransferase</keyword>
<gene>
    <name evidence="9" type="ORF">IAC75_06225</name>
</gene>
<dbReference type="GO" id="GO:0009246">
    <property type="term" value="P:enterobacterial common antigen biosynthetic process"/>
    <property type="evidence" value="ECO:0007669"/>
    <property type="project" value="TreeGrafter"/>
</dbReference>
<feature type="transmembrane region" description="Helical" evidence="7">
    <location>
        <begin position="70"/>
        <end position="91"/>
    </location>
</feature>
<feature type="transmembrane region" description="Helical" evidence="7">
    <location>
        <begin position="239"/>
        <end position="259"/>
    </location>
</feature>
<evidence type="ECO:0000313" key="10">
    <source>
        <dbReference type="Proteomes" id="UP000886812"/>
    </source>
</evidence>
<dbReference type="GO" id="GO:0016413">
    <property type="term" value="F:O-acetyltransferase activity"/>
    <property type="evidence" value="ECO:0007669"/>
    <property type="project" value="TreeGrafter"/>
</dbReference>
<feature type="transmembrane region" description="Helical" evidence="7">
    <location>
        <begin position="98"/>
        <end position="116"/>
    </location>
</feature>
<evidence type="ECO:0000256" key="6">
    <source>
        <dbReference type="ARBA" id="ARBA00023136"/>
    </source>
</evidence>
<keyword evidence="4 7" id="KW-0812">Transmembrane</keyword>
<evidence type="ECO:0000259" key="8">
    <source>
        <dbReference type="Pfam" id="PF01757"/>
    </source>
</evidence>
<feature type="transmembrane region" description="Helical" evidence="7">
    <location>
        <begin position="271"/>
        <end position="292"/>
    </location>
</feature>
<name>A0A9D1T219_9BACT</name>
<reference evidence="9" key="1">
    <citation type="submission" date="2020-10" db="EMBL/GenBank/DDBJ databases">
        <authorList>
            <person name="Gilroy R."/>
        </authorList>
    </citation>
    <scope>NUCLEOTIDE SEQUENCE</scope>
    <source>
        <strain evidence="9">10669</strain>
    </source>
</reference>
<dbReference type="PANTHER" id="PTHR40074:SF2">
    <property type="entry name" value="O-ACETYLTRANSFERASE WECH"/>
    <property type="match status" value="1"/>
</dbReference>
<evidence type="ECO:0000256" key="2">
    <source>
        <dbReference type="ARBA" id="ARBA00007400"/>
    </source>
</evidence>
<evidence type="ECO:0000256" key="4">
    <source>
        <dbReference type="ARBA" id="ARBA00022692"/>
    </source>
</evidence>
<feature type="transmembrane region" description="Helical" evidence="7">
    <location>
        <begin position="418"/>
        <end position="438"/>
    </location>
</feature>
<feature type="transmembrane region" description="Helical" evidence="7">
    <location>
        <begin position="200"/>
        <end position="219"/>
    </location>
</feature>
<reference evidence="9" key="2">
    <citation type="journal article" date="2021" name="PeerJ">
        <title>Extensive microbial diversity within the chicken gut microbiome revealed by metagenomics and culture.</title>
        <authorList>
            <person name="Gilroy R."/>
            <person name="Ravi A."/>
            <person name="Getino M."/>
            <person name="Pursley I."/>
            <person name="Horton D.L."/>
            <person name="Alikhan N.F."/>
            <person name="Baker D."/>
            <person name="Gharbi K."/>
            <person name="Hall N."/>
            <person name="Watson M."/>
            <person name="Adriaenssens E.M."/>
            <person name="Foster-Nyarko E."/>
            <person name="Jarju S."/>
            <person name="Secka A."/>
            <person name="Antonio M."/>
            <person name="Oren A."/>
            <person name="Chaudhuri R.R."/>
            <person name="La Ragione R."/>
            <person name="Hildebrand F."/>
            <person name="Pallen M.J."/>
        </authorList>
    </citation>
    <scope>NUCLEOTIDE SEQUENCE</scope>
    <source>
        <strain evidence="9">10669</strain>
    </source>
</reference>
<dbReference type="Pfam" id="PF01757">
    <property type="entry name" value="Acyl_transf_3"/>
    <property type="match status" value="1"/>
</dbReference>
<feature type="transmembrane region" description="Helical" evidence="7">
    <location>
        <begin position="379"/>
        <end position="398"/>
    </location>
</feature>
<dbReference type="EMBL" id="DVOG01000163">
    <property type="protein sequence ID" value="HIV04722.1"/>
    <property type="molecule type" value="Genomic_DNA"/>
</dbReference>
<accession>A0A9D1T219</accession>
<keyword evidence="3" id="KW-1003">Cell membrane</keyword>
<keyword evidence="6 7" id="KW-0472">Membrane</keyword>
<dbReference type="AlphaFoldDB" id="A0A9D1T219"/>